<evidence type="ECO:0000313" key="4">
    <source>
        <dbReference type="Proteomes" id="UP000194236"/>
    </source>
</evidence>
<reference evidence="3 4" key="1">
    <citation type="submission" date="2017-03" db="EMBL/GenBank/DDBJ databases">
        <title>Genome Survey of Euroglyphus maynei.</title>
        <authorList>
            <person name="Arlian L.G."/>
            <person name="Morgan M.S."/>
            <person name="Rider S.D."/>
        </authorList>
    </citation>
    <scope>NUCLEOTIDE SEQUENCE [LARGE SCALE GENOMIC DNA]</scope>
    <source>
        <strain evidence="3">Arlian Lab</strain>
        <tissue evidence="3">Whole body</tissue>
    </source>
</reference>
<name>A0A1Y3ATX3_EURMA</name>
<dbReference type="GO" id="GO:0061630">
    <property type="term" value="F:ubiquitin protein ligase activity"/>
    <property type="evidence" value="ECO:0007669"/>
    <property type="project" value="InterPro"/>
</dbReference>
<dbReference type="GO" id="GO:0008592">
    <property type="term" value="P:regulation of Toll signaling pathway"/>
    <property type="evidence" value="ECO:0007669"/>
    <property type="project" value="InterPro"/>
</dbReference>
<dbReference type="EMBL" id="MUJZ01058626">
    <property type="protein sequence ID" value="OTF71932.1"/>
    <property type="molecule type" value="Genomic_DNA"/>
</dbReference>
<dbReference type="InterPro" id="IPR048334">
    <property type="entry name" value="Pellino_FHA"/>
</dbReference>
<organism evidence="3 4">
    <name type="scientific">Euroglyphus maynei</name>
    <name type="common">Mayne's house dust mite</name>
    <dbReference type="NCBI Taxonomy" id="6958"/>
    <lineage>
        <taxon>Eukaryota</taxon>
        <taxon>Metazoa</taxon>
        <taxon>Ecdysozoa</taxon>
        <taxon>Arthropoda</taxon>
        <taxon>Chelicerata</taxon>
        <taxon>Arachnida</taxon>
        <taxon>Acari</taxon>
        <taxon>Acariformes</taxon>
        <taxon>Sarcoptiformes</taxon>
        <taxon>Astigmata</taxon>
        <taxon>Psoroptidia</taxon>
        <taxon>Analgoidea</taxon>
        <taxon>Pyroglyphidae</taxon>
        <taxon>Pyroglyphinae</taxon>
        <taxon>Euroglyphus</taxon>
    </lineage>
</organism>
<accession>A0A1Y3ATX3</accession>
<feature type="compositionally biased region" description="Basic residues" evidence="1">
    <location>
        <begin position="20"/>
        <end position="44"/>
    </location>
</feature>
<evidence type="ECO:0000313" key="3">
    <source>
        <dbReference type="EMBL" id="OTF71932.1"/>
    </source>
</evidence>
<dbReference type="PANTHER" id="PTHR12098:SF2">
    <property type="entry name" value="PROTEIN PELLINO"/>
    <property type="match status" value="1"/>
</dbReference>
<keyword evidence="4" id="KW-1185">Reference proteome</keyword>
<dbReference type="InterPro" id="IPR006800">
    <property type="entry name" value="Pellino_fam"/>
</dbReference>
<protein>
    <recommendedName>
        <fullName evidence="2">Pellino FHA domain-containing protein</fullName>
    </recommendedName>
</protein>
<dbReference type="Pfam" id="PF04710">
    <property type="entry name" value="Pellino_FHA"/>
    <property type="match status" value="1"/>
</dbReference>
<feature type="region of interest" description="Disordered" evidence="1">
    <location>
        <begin position="17"/>
        <end position="57"/>
    </location>
</feature>
<comment type="caution">
    <text evidence="3">The sequence shown here is derived from an EMBL/GenBank/DDBJ whole genome shotgun (WGS) entry which is preliminary data.</text>
</comment>
<dbReference type="AlphaFoldDB" id="A0A1Y3ATX3"/>
<dbReference type="GO" id="GO:0000209">
    <property type="term" value="P:protein polyubiquitination"/>
    <property type="evidence" value="ECO:0007669"/>
    <property type="project" value="InterPro"/>
</dbReference>
<evidence type="ECO:0000256" key="1">
    <source>
        <dbReference type="SAM" id="MobiDB-lite"/>
    </source>
</evidence>
<feature type="domain" description="Pellino FHA" evidence="2">
    <location>
        <begin position="9"/>
        <end position="87"/>
    </location>
</feature>
<gene>
    <name evidence="3" type="ORF">BLA29_014021</name>
</gene>
<evidence type="ECO:0000259" key="2">
    <source>
        <dbReference type="Pfam" id="PF04710"/>
    </source>
</evidence>
<sequence length="89" mass="10552">MNSFFISYRYNGCLPQGEKGRRRSKYQLQRRSRANGIKKSKHYTVKQPQTSKAIQDKEQHSISFTLSRSQAIIVEYQHDDETDMFQVLH</sequence>
<proteinExistence type="predicted"/>
<dbReference type="PANTHER" id="PTHR12098">
    <property type="entry name" value="E3 UBIQUITIN-PROTEIN LIGASE PELLINO-RELATED"/>
    <property type="match status" value="1"/>
</dbReference>
<dbReference type="OrthoDB" id="8801906at2759"/>
<dbReference type="Proteomes" id="UP000194236">
    <property type="component" value="Unassembled WGS sequence"/>
</dbReference>